<dbReference type="Proteomes" id="UP000814128">
    <property type="component" value="Unassembled WGS sequence"/>
</dbReference>
<protein>
    <submittedName>
        <fullName evidence="1">Uncharacterized protein</fullName>
    </submittedName>
</protein>
<dbReference type="EMBL" id="MU274622">
    <property type="protein sequence ID" value="KAI0026403.1"/>
    <property type="molecule type" value="Genomic_DNA"/>
</dbReference>
<accession>A0ACB8Q3U7</accession>
<name>A0ACB8Q3U7_9AGAM</name>
<proteinExistence type="predicted"/>
<reference evidence="1" key="1">
    <citation type="submission" date="2021-02" db="EMBL/GenBank/DDBJ databases">
        <authorList>
            <consortium name="DOE Joint Genome Institute"/>
            <person name="Ahrendt S."/>
            <person name="Looney B.P."/>
            <person name="Miyauchi S."/>
            <person name="Morin E."/>
            <person name="Drula E."/>
            <person name="Courty P.E."/>
            <person name="Chicoki N."/>
            <person name="Fauchery L."/>
            <person name="Kohler A."/>
            <person name="Kuo A."/>
            <person name="Labutti K."/>
            <person name="Pangilinan J."/>
            <person name="Lipzen A."/>
            <person name="Riley R."/>
            <person name="Andreopoulos W."/>
            <person name="He G."/>
            <person name="Johnson J."/>
            <person name="Barry K.W."/>
            <person name="Grigoriev I.V."/>
            <person name="Nagy L."/>
            <person name="Hibbett D."/>
            <person name="Henrissat B."/>
            <person name="Matheny P.B."/>
            <person name="Labbe J."/>
            <person name="Martin F."/>
        </authorList>
    </citation>
    <scope>NUCLEOTIDE SEQUENCE</scope>
    <source>
        <strain evidence="1">EC-137</strain>
    </source>
</reference>
<keyword evidence="2" id="KW-1185">Reference proteome</keyword>
<gene>
    <name evidence="1" type="ORF">K488DRAFT_26608</name>
</gene>
<feature type="non-terminal residue" evidence="1">
    <location>
        <position position="1"/>
    </location>
</feature>
<evidence type="ECO:0000313" key="1">
    <source>
        <dbReference type="EMBL" id="KAI0026403.1"/>
    </source>
</evidence>
<organism evidence="1 2">
    <name type="scientific">Vararia minispora EC-137</name>
    <dbReference type="NCBI Taxonomy" id="1314806"/>
    <lineage>
        <taxon>Eukaryota</taxon>
        <taxon>Fungi</taxon>
        <taxon>Dikarya</taxon>
        <taxon>Basidiomycota</taxon>
        <taxon>Agaricomycotina</taxon>
        <taxon>Agaricomycetes</taxon>
        <taxon>Russulales</taxon>
        <taxon>Lachnocladiaceae</taxon>
        <taxon>Vararia</taxon>
    </lineage>
</organism>
<feature type="non-terminal residue" evidence="1">
    <location>
        <position position="58"/>
    </location>
</feature>
<reference evidence="1" key="2">
    <citation type="journal article" date="2022" name="New Phytol.">
        <title>Evolutionary transition to the ectomycorrhizal habit in the genomes of a hyperdiverse lineage of mushroom-forming fungi.</title>
        <authorList>
            <person name="Looney B."/>
            <person name="Miyauchi S."/>
            <person name="Morin E."/>
            <person name="Drula E."/>
            <person name="Courty P.E."/>
            <person name="Kohler A."/>
            <person name="Kuo A."/>
            <person name="LaButti K."/>
            <person name="Pangilinan J."/>
            <person name="Lipzen A."/>
            <person name="Riley R."/>
            <person name="Andreopoulos W."/>
            <person name="He G."/>
            <person name="Johnson J."/>
            <person name="Nolan M."/>
            <person name="Tritt A."/>
            <person name="Barry K.W."/>
            <person name="Grigoriev I.V."/>
            <person name="Nagy L.G."/>
            <person name="Hibbett D."/>
            <person name="Henrissat B."/>
            <person name="Matheny P.B."/>
            <person name="Labbe J."/>
            <person name="Martin F.M."/>
        </authorList>
    </citation>
    <scope>NUCLEOTIDE SEQUENCE</scope>
    <source>
        <strain evidence="1">EC-137</strain>
    </source>
</reference>
<sequence>YLSDDLEIMEGSAKILPGNNQAIVDPFLEFVININVITRAHRDSKDKGFCLVMPIGSF</sequence>
<evidence type="ECO:0000313" key="2">
    <source>
        <dbReference type="Proteomes" id="UP000814128"/>
    </source>
</evidence>
<comment type="caution">
    <text evidence="1">The sequence shown here is derived from an EMBL/GenBank/DDBJ whole genome shotgun (WGS) entry which is preliminary data.</text>
</comment>